<dbReference type="GO" id="GO:0009252">
    <property type="term" value="P:peptidoglycan biosynthetic process"/>
    <property type="evidence" value="ECO:0007669"/>
    <property type="project" value="UniProtKB-KW"/>
</dbReference>
<dbReference type="InterPro" id="IPR035911">
    <property type="entry name" value="MurE/MurF_N"/>
</dbReference>
<dbReference type="InterPro" id="IPR013221">
    <property type="entry name" value="Mur_ligase_cen"/>
</dbReference>
<name>W2V2X7_9RICK</name>
<keyword evidence="6" id="KW-0133">Cell shape</keyword>
<protein>
    <submittedName>
        <fullName evidence="12">UDP-N-acetylmuramoyl-tripeptide--D-alanyl-D-alanine ligase</fullName>
    </submittedName>
</protein>
<sequence>MIWNNIEIINAIKPINVKSLNNDFKIKNISIDTRNINNDSLFIAIKGKKFNGHNFIKQAQEKGANSIIAENEDHCIVGDLQYFIVKDSIKALQDLAYYRRKQLKEKTKIIAVTGSTGKTTVKEIISYLLKEYKIHYNFLNYNNHIGLPLTIAKCPKNIDFLIVEMGTSSIGEIDLLSKIAQPNISIINNIGTAHIGKIGSVENILLAKSEIFNHAYGTAILFNDDKFEKIKNIAIDKNISNVISFGYSENSDLQMLSIEENKKCKIKYKNKNIEFFISQNSKSLFHNFTCALSAISSFDDIEKYKHDTKNFLPPESRGSIKKYLFNRKHISVFDVSYNANLESFSENLQNFWNNFSHIKGRKIAFIGSMKELGNFTEKLHIELANIIVKMNFDIIYLIGEETKIMINILKSQYFYPNINLMIDNLTKNDFCDKDTIFVQGSNNVKMNSLIKWFEQYSQD</sequence>
<dbReference type="GO" id="GO:0071555">
    <property type="term" value="P:cell wall organization"/>
    <property type="evidence" value="ECO:0007669"/>
    <property type="project" value="UniProtKB-KW"/>
</dbReference>
<evidence type="ECO:0000256" key="1">
    <source>
        <dbReference type="ARBA" id="ARBA00022490"/>
    </source>
</evidence>
<keyword evidence="3" id="KW-0132">Cell division</keyword>
<dbReference type="SUPFAM" id="SSF53244">
    <property type="entry name" value="MurD-like peptide ligases, peptide-binding domain"/>
    <property type="match status" value="1"/>
</dbReference>
<dbReference type="InterPro" id="IPR036615">
    <property type="entry name" value="Mur_ligase_C_dom_sf"/>
</dbReference>
<keyword evidence="5" id="KW-0067">ATP-binding</keyword>
<keyword evidence="13" id="KW-1185">Reference proteome</keyword>
<dbReference type="SUPFAM" id="SSF63418">
    <property type="entry name" value="MurE/MurF N-terminal domain"/>
    <property type="match status" value="1"/>
</dbReference>
<evidence type="ECO:0000256" key="4">
    <source>
        <dbReference type="ARBA" id="ARBA00022741"/>
    </source>
</evidence>
<dbReference type="Proteomes" id="UP000018951">
    <property type="component" value="Unassembled WGS sequence"/>
</dbReference>
<evidence type="ECO:0000259" key="11">
    <source>
        <dbReference type="Pfam" id="PF08245"/>
    </source>
</evidence>
<dbReference type="AlphaFoldDB" id="W2V2X7"/>
<evidence type="ECO:0000256" key="5">
    <source>
        <dbReference type="ARBA" id="ARBA00022840"/>
    </source>
</evidence>
<dbReference type="PATRIC" id="fig|1401685.3.peg.204"/>
<comment type="caution">
    <text evidence="12">The sequence shown here is derived from an EMBL/GenBank/DDBJ whole genome shotgun (WGS) entry which is preliminary data.</text>
</comment>
<dbReference type="Pfam" id="PF01225">
    <property type="entry name" value="Mur_ligase"/>
    <property type="match status" value="1"/>
</dbReference>
<evidence type="ECO:0000256" key="8">
    <source>
        <dbReference type="ARBA" id="ARBA00023306"/>
    </source>
</evidence>
<evidence type="ECO:0000313" key="13">
    <source>
        <dbReference type="Proteomes" id="UP000018951"/>
    </source>
</evidence>
<reference evidence="12 13" key="1">
    <citation type="journal article" date="2013" name="PLoS ONE">
        <title>Bacterial endosymbiosis in a chordate host: long-term co-evolution and conservation of secondary metabolism.</title>
        <authorList>
            <person name="Kwan J.C."/>
            <person name="Schmidt E.W."/>
        </authorList>
    </citation>
    <scope>NUCLEOTIDE SEQUENCE [LARGE SCALE GENOMIC DNA]</scope>
    <source>
        <strain evidence="13">L6</strain>
    </source>
</reference>
<dbReference type="InterPro" id="IPR036565">
    <property type="entry name" value="Mur-like_cat_sf"/>
</dbReference>
<gene>
    <name evidence="12" type="ORF">P857_975</name>
</gene>
<dbReference type="STRING" id="1401685.P857_975"/>
<dbReference type="InterPro" id="IPR000713">
    <property type="entry name" value="Mur_ligase_N"/>
</dbReference>
<dbReference type="Pfam" id="PF08245">
    <property type="entry name" value="Mur_ligase_M"/>
    <property type="match status" value="1"/>
</dbReference>
<dbReference type="NCBIfam" id="TIGR01143">
    <property type="entry name" value="murF"/>
    <property type="match status" value="1"/>
</dbReference>
<dbReference type="GO" id="GO:0051301">
    <property type="term" value="P:cell division"/>
    <property type="evidence" value="ECO:0007669"/>
    <property type="project" value="UniProtKB-KW"/>
</dbReference>
<feature type="domain" description="Mur ligase central" evidence="11">
    <location>
        <begin position="112"/>
        <end position="294"/>
    </location>
</feature>
<organism evidence="12 13">
    <name type="scientific">Candidatus Xenolissoclinum pacificiensis L6</name>
    <dbReference type="NCBI Taxonomy" id="1401685"/>
    <lineage>
        <taxon>Bacteria</taxon>
        <taxon>Pseudomonadati</taxon>
        <taxon>Pseudomonadota</taxon>
        <taxon>Alphaproteobacteria</taxon>
        <taxon>Rickettsiales</taxon>
        <taxon>Anaplasmataceae</taxon>
        <taxon>Candidatus Xenolissoclinum</taxon>
    </lineage>
</organism>
<feature type="domain" description="Mur ligase N-terminal catalytic" evidence="10">
    <location>
        <begin position="25"/>
        <end position="84"/>
    </location>
</feature>
<evidence type="ECO:0000256" key="7">
    <source>
        <dbReference type="ARBA" id="ARBA00022984"/>
    </source>
</evidence>
<dbReference type="Gene3D" id="3.90.190.20">
    <property type="entry name" value="Mur ligase, C-terminal domain"/>
    <property type="match status" value="1"/>
</dbReference>
<proteinExistence type="predicted"/>
<accession>W2V2X7</accession>
<dbReference type="Gene3D" id="3.40.1190.10">
    <property type="entry name" value="Mur-like, catalytic domain"/>
    <property type="match status" value="1"/>
</dbReference>
<evidence type="ECO:0000256" key="9">
    <source>
        <dbReference type="ARBA" id="ARBA00023316"/>
    </source>
</evidence>
<evidence type="ECO:0000313" key="12">
    <source>
        <dbReference type="EMBL" id="ETO91798.1"/>
    </source>
</evidence>
<dbReference type="SUPFAM" id="SSF53623">
    <property type="entry name" value="MurD-like peptide ligases, catalytic domain"/>
    <property type="match status" value="1"/>
</dbReference>
<dbReference type="PANTHER" id="PTHR43024">
    <property type="entry name" value="UDP-N-ACETYLMURAMOYL-TRIPEPTIDE--D-ALANYL-D-ALANINE LIGASE"/>
    <property type="match status" value="1"/>
</dbReference>
<keyword evidence="4" id="KW-0547">Nucleotide-binding</keyword>
<keyword evidence="2 12" id="KW-0436">Ligase</keyword>
<dbReference type="GO" id="GO:0005524">
    <property type="term" value="F:ATP binding"/>
    <property type="evidence" value="ECO:0007669"/>
    <property type="project" value="UniProtKB-KW"/>
</dbReference>
<keyword evidence="7" id="KW-0573">Peptidoglycan synthesis</keyword>
<keyword evidence="1" id="KW-0963">Cytoplasm</keyword>
<evidence type="ECO:0000256" key="6">
    <source>
        <dbReference type="ARBA" id="ARBA00022960"/>
    </source>
</evidence>
<dbReference type="InterPro" id="IPR051046">
    <property type="entry name" value="MurCDEF_CellWall_CoF430Synth"/>
</dbReference>
<dbReference type="GO" id="GO:0008360">
    <property type="term" value="P:regulation of cell shape"/>
    <property type="evidence" value="ECO:0007669"/>
    <property type="project" value="UniProtKB-KW"/>
</dbReference>
<dbReference type="InterPro" id="IPR005863">
    <property type="entry name" value="UDP-N-AcMur_synth"/>
</dbReference>
<evidence type="ECO:0000256" key="3">
    <source>
        <dbReference type="ARBA" id="ARBA00022618"/>
    </source>
</evidence>
<dbReference type="GO" id="GO:0047480">
    <property type="term" value="F:UDP-N-acetylmuramoyl-tripeptide-D-alanyl-D-alanine ligase activity"/>
    <property type="evidence" value="ECO:0007669"/>
    <property type="project" value="InterPro"/>
</dbReference>
<dbReference type="EMBL" id="AXCJ01000001">
    <property type="protein sequence ID" value="ETO91798.1"/>
    <property type="molecule type" value="Genomic_DNA"/>
</dbReference>
<dbReference type="PANTHER" id="PTHR43024:SF1">
    <property type="entry name" value="UDP-N-ACETYLMURAMOYL-TRIPEPTIDE--D-ALANYL-D-ALANINE LIGASE"/>
    <property type="match status" value="1"/>
</dbReference>
<evidence type="ECO:0000259" key="10">
    <source>
        <dbReference type="Pfam" id="PF01225"/>
    </source>
</evidence>
<keyword evidence="8" id="KW-0131">Cell cycle</keyword>
<dbReference type="Gene3D" id="3.40.1390.10">
    <property type="entry name" value="MurE/MurF, N-terminal domain"/>
    <property type="match status" value="1"/>
</dbReference>
<evidence type="ECO:0000256" key="2">
    <source>
        <dbReference type="ARBA" id="ARBA00022598"/>
    </source>
</evidence>
<keyword evidence="9" id="KW-0961">Cell wall biogenesis/degradation</keyword>